<keyword evidence="8 12" id="KW-0472">Membrane</keyword>
<dbReference type="GeneID" id="20237136"/>
<keyword evidence="2 11" id="KW-0813">Transport</keyword>
<evidence type="ECO:0000256" key="5">
    <source>
        <dbReference type="ARBA" id="ARBA00022989"/>
    </source>
</evidence>
<feature type="transmembrane region" description="Helical" evidence="12">
    <location>
        <begin position="30"/>
        <end position="52"/>
    </location>
</feature>
<sequence length="452" mass="50785">MGRVVDFLQETSLHGCKYISDTTRSLARRIIWALFFTAASASCIFYCVELGLRLLEFNVQTIFRLEHKDSLAFPTIVICNPCPINVTRNNDTETLFQSGILWSSNKWNILRENSSRSFTIEDINKIKDEKKIDMQASILQARWDEKYLNISESFKPFDLLDKSCVWFNGKDYQSKYGAFIGENSGYDAGLEVIANVHQNLCSSGFVLEAGLEIYIQPVEDDIPSLSPAAIVAPGTATNIGLSKSTMKFLEYPYKVIGDRYCTSVANYSKSNCNEGCISKKLRERCPCLPTLFEGETDFGEFENCTTDNVMAGVDCYSNYYPLLKSQADKGDICDCPDTCAVSSYSIDLSFGYFPTTSVSQRLVDIGYIPDVQYARDNLLKFRINFKTLVEEIIEYVPEYSAETMIGTIGGHLGLFVGASILTIFEIVELFVLLVGTRVFKLFNRPSNISKLS</sequence>
<comment type="similarity">
    <text evidence="11">Belongs to the amiloride-sensitive sodium channel (TC 1.A.6) family.</text>
</comment>
<dbReference type="Gene3D" id="1.10.287.770">
    <property type="entry name" value="YojJ-like"/>
    <property type="match status" value="1"/>
</dbReference>
<dbReference type="Pfam" id="PF00858">
    <property type="entry name" value="ASC"/>
    <property type="match status" value="1"/>
</dbReference>
<feature type="transmembrane region" description="Helical" evidence="12">
    <location>
        <begin position="412"/>
        <end position="434"/>
    </location>
</feature>
<evidence type="ECO:0000256" key="4">
    <source>
        <dbReference type="ARBA" id="ARBA00022692"/>
    </source>
</evidence>
<dbReference type="PANTHER" id="PTHR11690">
    <property type="entry name" value="AMILORIDE-SENSITIVE SODIUM CHANNEL-RELATED"/>
    <property type="match status" value="1"/>
</dbReference>
<dbReference type="AlphaFoldDB" id="V4BAG3"/>
<dbReference type="CTD" id="20237136"/>
<dbReference type="OrthoDB" id="6158258at2759"/>
<dbReference type="KEGG" id="lgi:LOTGIDRAFT_156898"/>
<evidence type="ECO:0000256" key="6">
    <source>
        <dbReference type="ARBA" id="ARBA00023053"/>
    </source>
</evidence>
<evidence type="ECO:0000256" key="9">
    <source>
        <dbReference type="ARBA" id="ARBA00023201"/>
    </source>
</evidence>
<reference evidence="13 14" key="1">
    <citation type="journal article" date="2013" name="Nature">
        <title>Insights into bilaterian evolution from three spiralian genomes.</title>
        <authorList>
            <person name="Simakov O."/>
            <person name="Marletaz F."/>
            <person name="Cho S.J."/>
            <person name="Edsinger-Gonzales E."/>
            <person name="Havlak P."/>
            <person name="Hellsten U."/>
            <person name="Kuo D.H."/>
            <person name="Larsson T."/>
            <person name="Lv J."/>
            <person name="Arendt D."/>
            <person name="Savage R."/>
            <person name="Osoegawa K."/>
            <person name="de Jong P."/>
            <person name="Grimwood J."/>
            <person name="Chapman J.A."/>
            <person name="Shapiro H."/>
            <person name="Aerts A."/>
            <person name="Otillar R.P."/>
            <person name="Terry A.Y."/>
            <person name="Boore J.L."/>
            <person name="Grigoriev I.V."/>
            <person name="Lindberg D.R."/>
            <person name="Seaver E.C."/>
            <person name="Weisblat D.A."/>
            <person name="Putnam N.H."/>
            <person name="Rokhsar D.S."/>
        </authorList>
    </citation>
    <scope>NUCLEOTIDE SEQUENCE [LARGE SCALE GENOMIC DNA]</scope>
</reference>
<evidence type="ECO:0000256" key="11">
    <source>
        <dbReference type="RuleBase" id="RU000679"/>
    </source>
</evidence>
<dbReference type="GO" id="GO:0015280">
    <property type="term" value="F:ligand-gated sodium channel activity"/>
    <property type="evidence" value="ECO:0007669"/>
    <property type="project" value="TreeGrafter"/>
</dbReference>
<keyword evidence="3 11" id="KW-0894">Sodium channel</keyword>
<gene>
    <name evidence="13" type="ORF">LOTGIDRAFT_156898</name>
</gene>
<name>V4BAG3_LOTGI</name>
<evidence type="ECO:0000256" key="7">
    <source>
        <dbReference type="ARBA" id="ARBA00023065"/>
    </source>
</evidence>
<dbReference type="EMBL" id="KB200129">
    <property type="protein sequence ID" value="ESP02942.1"/>
    <property type="molecule type" value="Genomic_DNA"/>
</dbReference>
<evidence type="ECO:0000256" key="2">
    <source>
        <dbReference type="ARBA" id="ARBA00022448"/>
    </source>
</evidence>
<dbReference type="RefSeq" id="XP_009046412.1">
    <property type="nucleotide sequence ID" value="XM_009048164.1"/>
</dbReference>
<dbReference type="Proteomes" id="UP000030746">
    <property type="component" value="Unassembled WGS sequence"/>
</dbReference>
<evidence type="ECO:0000256" key="12">
    <source>
        <dbReference type="SAM" id="Phobius"/>
    </source>
</evidence>
<dbReference type="GO" id="GO:0005886">
    <property type="term" value="C:plasma membrane"/>
    <property type="evidence" value="ECO:0007669"/>
    <property type="project" value="TreeGrafter"/>
</dbReference>
<keyword evidence="6" id="KW-0915">Sodium</keyword>
<dbReference type="PANTHER" id="PTHR11690:SF300">
    <property type="entry name" value="PICKPOCKET PROTEIN 19"/>
    <property type="match status" value="1"/>
</dbReference>
<organism evidence="13 14">
    <name type="scientific">Lottia gigantea</name>
    <name type="common">Giant owl limpet</name>
    <dbReference type="NCBI Taxonomy" id="225164"/>
    <lineage>
        <taxon>Eukaryota</taxon>
        <taxon>Metazoa</taxon>
        <taxon>Spiralia</taxon>
        <taxon>Lophotrochozoa</taxon>
        <taxon>Mollusca</taxon>
        <taxon>Gastropoda</taxon>
        <taxon>Patellogastropoda</taxon>
        <taxon>Lottioidea</taxon>
        <taxon>Lottiidae</taxon>
        <taxon>Lottia</taxon>
    </lineage>
</organism>
<keyword evidence="14" id="KW-1185">Reference proteome</keyword>
<dbReference type="HOGENOM" id="CLU_596260_0_0_1"/>
<keyword evidence="5 12" id="KW-1133">Transmembrane helix</keyword>
<protein>
    <submittedName>
        <fullName evidence="13">Uncharacterized protein</fullName>
    </submittedName>
</protein>
<evidence type="ECO:0000256" key="3">
    <source>
        <dbReference type="ARBA" id="ARBA00022461"/>
    </source>
</evidence>
<accession>V4BAG3</accession>
<dbReference type="InterPro" id="IPR001873">
    <property type="entry name" value="ENaC"/>
</dbReference>
<evidence type="ECO:0000313" key="14">
    <source>
        <dbReference type="Proteomes" id="UP000030746"/>
    </source>
</evidence>
<dbReference type="OMA" id="NVEREMP"/>
<dbReference type="PRINTS" id="PR01078">
    <property type="entry name" value="AMINACHANNEL"/>
</dbReference>
<evidence type="ECO:0000256" key="8">
    <source>
        <dbReference type="ARBA" id="ARBA00023136"/>
    </source>
</evidence>
<evidence type="ECO:0000256" key="1">
    <source>
        <dbReference type="ARBA" id="ARBA00004141"/>
    </source>
</evidence>
<evidence type="ECO:0000256" key="10">
    <source>
        <dbReference type="ARBA" id="ARBA00023303"/>
    </source>
</evidence>
<comment type="subcellular location">
    <subcellularLocation>
        <location evidence="1">Membrane</location>
        <topology evidence="1">Multi-pass membrane protein</topology>
    </subcellularLocation>
</comment>
<keyword evidence="7 11" id="KW-0406">Ion transport</keyword>
<keyword evidence="4 11" id="KW-0812">Transmembrane</keyword>
<keyword evidence="10 11" id="KW-0407">Ion channel</keyword>
<dbReference type="Gene3D" id="2.60.470.10">
    <property type="entry name" value="Acid-sensing ion channels like domains"/>
    <property type="match status" value="1"/>
</dbReference>
<keyword evidence="9 11" id="KW-0739">Sodium transport</keyword>
<evidence type="ECO:0000313" key="13">
    <source>
        <dbReference type="EMBL" id="ESP02942.1"/>
    </source>
</evidence>
<proteinExistence type="inferred from homology"/>